<reference evidence="2 3" key="1">
    <citation type="journal article" date="2017" name="Nature">
        <title>Atmospheric trace gases support primary production in Antarctic desert surface soil.</title>
        <authorList>
            <person name="Ji M."/>
            <person name="Greening C."/>
            <person name="Vanwonterghem I."/>
            <person name="Carere C.R."/>
            <person name="Bay S.K."/>
            <person name="Steen J.A."/>
            <person name="Montgomery K."/>
            <person name="Lines T."/>
            <person name="Beardall J."/>
            <person name="van Dorst J."/>
            <person name="Snape I."/>
            <person name="Stott M.B."/>
            <person name="Hugenholtz P."/>
            <person name="Ferrari B.C."/>
        </authorList>
    </citation>
    <scope>NUCLEOTIDE SEQUENCE [LARGE SCALE GENOMIC DNA]</scope>
    <source>
        <strain evidence="2">RRmetagenome_bin12</strain>
    </source>
</reference>
<dbReference type="EMBL" id="QHBU01000168">
    <property type="protein sequence ID" value="PZR80170.1"/>
    <property type="molecule type" value="Genomic_DNA"/>
</dbReference>
<keyword evidence="1" id="KW-0732">Signal</keyword>
<sequence length="274" mass="28406">MRSLAAALTAALVFAGCAGRPSAVARLGGVLTAPSPAVGAAVDSPTVVIATLAAVETSIRDPSTPGADLDRLGRQEQELYRALFAHPDWQPAAVAGVPSAVRPAVEANLAAAAELARLSGPKPELPHWRVVTPAPAASLVAYYKRAGAASGVAWPYLAAINLVETRMGRIRGASSAGAQGPMQFLPSTWAIYGAGGDINSEHDAIAAAARLLRANGAPKDMARALLAYNNSKHYVNAVTAYAGVIAADERAYVAYHAWQVYYGDRLLPEGFTNP</sequence>
<name>A0A2W5Z4K4_9BACT</name>
<proteinExistence type="predicted"/>
<dbReference type="Proteomes" id="UP000248724">
    <property type="component" value="Unassembled WGS sequence"/>
</dbReference>
<evidence type="ECO:0000313" key="2">
    <source>
        <dbReference type="EMBL" id="PZR80170.1"/>
    </source>
</evidence>
<feature type="signal peptide" evidence="1">
    <location>
        <begin position="1"/>
        <end position="25"/>
    </location>
</feature>
<dbReference type="CDD" id="cd13399">
    <property type="entry name" value="Slt35-like"/>
    <property type="match status" value="1"/>
</dbReference>
<evidence type="ECO:0000256" key="1">
    <source>
        <dbReference type="SAM" id="SignalP"/>
    </source>
</evidence>
<organism evidence="2 3">
    <name type="scientific">Candidatus Aeolococcus gillhamiae</name>
    <dbReference type="NCBI Taxonomy" id="3127015"/>
    <lineage>
        <taxon>Bacteria</taxon>
        <taxon>Bacillati</taxon>
        <taxon>Candidatus Dormiibacterota</taxon>
        <taxon>Candidatus Dormibacteria</taxon>
        <taxon>Candidatus Aeolococcales</taxon>
        <taxon>Candidatus Aeolococcaceae</taxon>
        <taxon>Candidatus Aeolococcus</taxon>
    </lineage>
</organism>
<dbReference type="SUPFAM" id="SSF53955">
    <property type="entry name" value="Lysozyme-like"/>
    <property type="match status" value="1"/>
</dbReference>
<accession>A0A2W5Z4K4</accession>
<evidence type="ECO:0000313" key="3">
    <source>
        <dbReference type="Proteomes" id="UP000248724"/>
    </source>
</evidence>
<dbReference type="AlphaFoldDB" id="A0A2W5Z4K4"/>
<dbReference type="InterPro" id="IPR023346">
    <property type="entry name" value="Lysozyme-like_dom_sf"/>
</dbReference>
<feature type="chain" id="PRO_5015954246" evidence="1">
    <location>
        <begin position="26"/>
        <end position="274"/>
    </location>
</feature>
<dbReference type="PROSITE" id="PS51257">
    <property type="entry name" value="PROKAR_LIPOPROTEIN"/>
    <property type="match status" value="1"/>
</dbReference>
<protein>
    <submittedName>
        <fullName evidence="2">Lytic transglycosylase</fullName>
    </submittedName>
</protein>
<dbReference type="Gene3D" id="1.10.530.10">
    <property type="match status" value="1"/>
</dbReference>
<comment type="caution">
    <text evidence="2">The sequence shown here is derived from an EMBL/GenBank/DDBJ whole genome shotgun (WGS) entry which is preliminary data.</text>
</comment>
<gene>
    <name evidence="2" type="ORF">DLM65_08920</name>
</gene>